<evidence type="ECO:0000256" key="9">
    <source>
        <dbReference type="ARBA" id="ARBA00023173"/>
    </source>
</evidence>
<feature type="compositionally biased region" description="Low complexity" evidence="13">
    <location>
        <begin position="905"/>
        <end position="926"/>
    </location>
</feature>
<feature type="transmembrane region" description="Helical" evidence="14">
    <location>
        <begin position="520"/>
        <end position="539"/>
    </location>
</feature>
<comment type="similarity">
    <text evidence="2">Belongs to the tweety family.</text>
</comment>
<dbReference type="Proteomes" id="UP000239899">
    <property type="component" value="Unassembled WGS sequence"/>
</dbReference>
<evidence type="ECO:0000313" key="17">
    <source>
        <dbReference type="Proteomes" id="UP000239899"/>
    </source>
</evidence>
<evidence type="ECO:0000256" key="1">
    <source>
        <dbReference type="ARBA" id="ARBA00004651"/>
    </source>
</evidence>
<evidence type="ECO:0000313" key="16">
    <source>
        <dbReference type="EMBL" id="PRW34091.1"/>
    </source>
</evidence>
<proteinExistence type="inferred from homology"/>
<name>A0A2P6TIH4_CHLSO</name>
<dbReference type="AlphaFoldDB" id="A0A2P6TIH4"/>
<keyword evidence="8 14" id="KW-0472">Membrane</keyword>
<keyword evidence="9" id="KW-0869">Chloride channel</keyword>
<keyword evidence="10" id="KW-0325">Glycoprotein</keyword>
<feature type="region of interest" description="Disordered" evidence="13">
    <location>
        <begin position="814"/>
        <end position="946"/>
    </location>
</feature>
<evidence type="ECO:0000256" key="15">
    <source>
        <dbReference type="SAM" id="SignalP"/>
    </source>
</evidence>
<evidence type="ECO:0000256" key="10">
    <source>
        <dbReference type="ARBA" id="ARBA00023180"/>
    </source>
</evidence>
<feature type="transmembrane region" description="Helical" evidence="14">
    <location>
        <begin position="711"/>
        <end position="735"/>
    </location>
</feature>
<dbReference type="InterPro" id="IPR006990">
    <property type="entry name" value="Tweety"/>
</dbReference>
<evidence type="ECO:0000256" key="11">
    <source>
        <dbReference type="ARBA" id="ARBA00023214"/>
    </source>
</evidence>
<feature type="compositionally biased region" description="Low complexity" evidence="13">
    <location>
        <begin position="826"/>
        <end position="885"/>
    </location>
</feature>
<dbReference type="PANTHER" id="PTHR12424">
    <property type="entry name" value="TWEETY-RELATED"/>
    <property type="match status" value="1"/>
</dbReference>
<comment type="caution">
    <text evidence="16">The sequence shown here is derived from an EMBL/GenBank/DDBJ whole genome shotgun (WGS) entry which is preliminary data.</text>
</comment>
<keyword evidence="4" id="KW-1003">Cell membrane</keyword>
<keyword evidence="15" id="KW-0732">Signal</keyword>
<feature type="signal peptide" evidence="15">
    <location>
        <begin position="1"/>
        <end position="20"/>
    </location>
</feature>
<dbReference type="PANTHER" id="PTHR12424:SF8">
    <property type="entry name" value="PROTEIN TWEETY"/>
    <property type="match status" value="1"/>
</dbReference>
<evidence type="ECO:0000256" key="6">
    <source>
        <dbReference type="ARBA" id="ARBA00022989"/>
    </source>
</evidence>
<evidence type="ECO:0000256" key="14">
    <source>
        <dbReference type="SAM" id="Phobius"/>
    </source>
</evidence>
<keyword evidence="5 14" id="KW-0812">Transmembrane</keyword>
<keyword evidence="6 14" id="KW-1133">Transmembrane helix</keyword>
<dbReference type="GO" id="GO:0034707">
    <property type="term" value="C:chloride channel complex"/>
    <property type="evidence" value="ECO:0007669"/>
    <property type="project" value="UniProtKB-KW"/>
</dbReference>
<dbReference type="EMBL" id="LHPG02000015">
    <property type="protein sequence ID" value="PRW34091.1"/>
    <property type="molecule type" value="Genomic_DNA"/>
</dbReference>
<evidence type="ECO:0000256" key="5">
    <source>
        <dbReference type="ARBA" id="ARBA00022692"/>
    </source>
</evidence>
<reference evidence="16 17" key="1">
    <citation type="journal article" date="2018" name="Plant J.">
        <title>Genome sequences of Chlorella sorokiniana UTEX 1602 and Micractinium conductrix SAG 241.80: implications to maltose excretion by a green alga.</title>
        <authorList>
            <person name="Arriola M.B."/>
            <person name="Velmurugan N."/>
            <person name="Zhang Y."/>
            <person name="Plunkett M.H."/>
            <person name="Hondzo H."/>
            <person name="Barney B.M."/>
        </authorList>
    </citation>
    <scope>NUCLEOTIDE SEQUENCE [LARGE SCALE GENOMIC DNA]</scope>
    <source>
        <strain evidence="17">UTEX 1602</strain>
    </source>
</reference>
<evidence type="ECO:0000256" key="2">
    <source>
        <dbReference type="ARBA" id="ARBA00009849"/>
    </source>
</evidence>
<evidence type="ECO:0000256" key="12">
    <source>
        <dbReference type="ARBA" id="ARBA00023303"/>
    </source>
</evidence>
<accession>A0A2P6TIH4</accession>
<organism evidence="16 17">
    <name type="scientific">Chlorella sorokiniana</name>
    <name type="common">Freshwater green alga</name>
    <dbReference type="NCBI Taxonomy" id="3076"/>
    <lineage>
        <taxon>Eukaryota</taxon>
        <taxon>Viridiplantae</taxon>
        <taxon>Chlorophyta</taxon>
        <taxon>core chlorophytes</taxon>
        <taxon>Trebouxiophyceae</taxon>
        <taxon>Chlorellales</taxon>
        <taxon>Chlorellaceae</taxon>
        <taxon>Chlorella clade</taxon>
        <taxon>Chlorella</taxon>
    </lineage>
</organism>
<keyword evidence="17" id="KW-1185">Reference proteome</keyword>
<dbReference type="GO" id="GO:0005229">
    <property type="term" value="F:intracellularly calcium-gated chloride channel activity"/>
    <property type="evidence" value="ECO:0007669"/>
    <property type="project" value="TreeGrafter"/>
</dbReference>
<evidence type="ECO:0000256" key="8">
    <source>
        <dbReference type="ARBA" id="ARBA00023136"/>
    </source>
</evidence>
<protein>
    <submittedName>
        <fullName evidence="16">Urea ABC transporter permease subunit</fullName>
    </submittedName>
</protein>
<evidence type="ECO:0000256" key="7">
    <source>
        <dbReference type="ARBA" id="ARBA00023065"/>
    </source>
</evidence>
<keyword evidence="7" id="KW-0406">Ion transport</keyword>
<gene>
    <name evidence="16" type="ORF">C2E21_7244</name>
</gene>
<keyword evidence="12" id="KW-0407">Ion channel</keyword>
<comment type="subcellular location">
    <subcellularLocation>
        <location evidence="1">Cell membrane</location>
        <topology evidence="1">Multi-pass membrane protein</topology>
    </subcellularLocation>
</comment>
<feature type="chain" id="PRO_5015175201" evidence="15">
    <location>
        <begin position="21"/>
        <end position="946"/>
    </location>
</feature>
<dbReference type="GO" id="GO:0005886">
    <property type="term" value="C:plasma membrane"/>
    <property type="evidence" value="ECO:0007669"/>
    <property type="project" value="UniProtKB-SubCell"/>
</dbReference>
<evidence type="ECO:0000256" key="4">
    <source>
        <dbReference type="ARBA" id="ARBA00022475"/>
    </source>
</evidence>
<dbReference type="OrthoDB" id="511401at2759"/>
<evidence type="ECO:0000256" key="3">
    <source>
        <dbReference type="ARBA" id="ARBA00022448"/>
    </source>
</evidence>
<sequence>MALRALLLALTAVSLAAAQAQWLNEPADGSSSGDAGVGGGDAAGTANAQQLCDANSGWRSTALAQHPTASADFVPESATYWKGPVVHAAWPALIGLAAAAGLLLVFLLWRCLRCCCACCCCCCRRQRAGHFKYHTARWLSCLKVLSLMLAAGVAGGAAFGIARVDAGLLGAGEDTLDGVQAFLTSVIREGRGALAAADAMLASLGDVRAVLEEQVNVTDISAQLQCLAPFLDGLPEPAALAADTVAANASMDSTLRPALVDLSTQLGSLAERLEPGVGSYVQALETATGAQVLLFDSPGGIVTQANEFASVAQQLGPSEDPVQLKAAADTLSAMLPLTDSLQALVDLRAALAVLQAAATTDPFVPSAVADLQAVQGVADAVTGIAGTLQTLRASGLLLLLPSLHTTIQQQRARMDAATSQLEAQPLDVQPYMDSLEAVQGTYDQLPLQPSQLAVEAQAEVEALVQGVQQSLDAAQQTVQDKAADVRGYLADADEQTVGRLARLRTDYMPSVRKYDKIRVAVLYTIFSLACALALLLLLAEIFNYPLGLKVTMALALLYMALCFALVAALTVGLKVGNDGCVNLEDQIVLRIPDALSNPADAAKALAVARYYLFGVGDVDSLLQDAFGFDLHQVQQQINDTRVQLLQDITERFSLQPLLAAPVDQALGSSFNVQRTIDALLAAAGRDQVYPVYLTAKQFVCCRTLDMVGNQWLGLILAASCGVALCGVAMCCLSSLDSLGVKLKGWCACYRRKHFMDEAPFPTTSPPPGSKAAAAAAAGKGGKSKVQLAADSRSGAPGSPAAQFIASWHGKQGSLREQYGGGGGEIGSSVSEAEAGAERGAPASSTRPSRLAAGSPQLAAAAAADRAELLGSRSGSPASRPSSPQGAGNGGGSNSAAARDVEAANRAELLSSPAAASSRGSSSSPAARGRKESSGKGGGSRIKGLFK</sequence>
<evidence type="ECO:0000256" key="13">
    <source>
        <dbReference type="SAM" id="MobiDB-lite"/>
    </source>
</evidence>
<feature type="transmembrane region" description="Helical" evidence="14">
    <location>
        <begin position="551"/>
        <end position="573"/>
    </location>
</feature>
<dbReference type="GO" id="GO:0072320">
    <property type="term" value="F:volume-sensitive chloride channel activity"/>
    <property type="evidence" value="ECO:0007669"/>
    <property type="project" value="TreeGrafter"/>
</dbReference>
<keyword evidence="11" id="KW-0868">Chloride</keyword>
<feature type="transmembrane region" description="Helical" evidence="14">
    <location>
        <begin position="88"/>
        <end position="109"/>
    </location>
</feature>
<keyword evidence="3" id="KW-0813">Transport</keyword>